<dbReference type="SUPFAM" id="SSF52266">
    <property type="entry name" value="SGNH hydrolase"/>
    <property type="match status" value="1"/>
</dbReference>
<organism evidence="1 2">
    <name type="scientific">Eubacterium album</name>
    <dbReference type="NCBI Taxonomy" id="2978477"/>
    <lineage>
        <taxon>Bacteria</taxon>
        <taxon>Bacillati</taxon>
        <taxon>Bacillota</taxon>
        <taxon>Clostridia</taxon>
        <taxon>Eubacteriales</taxon>
        <taxon>Eubacteriaceae</taxon>
        <taxon>Eubacterium</taxon>
    </lineage>
</organism>
<dbReference type="Gene3D" id="3.40.50.1110">
    <property type="entry name" value="SGNH hydrolase"/>
    <property type="match status" value="1"/>
</dbReference>
<accession>A0ABT2M6T9</accession>
<evidence type="ECO:0000313" key="1">
    <source>
        <dbReference type="EMBL" id="MCT7399968.1"/>
    </source>
</evidence>
<dbReference type="RefSeq" id="WP_022089136.1">
    <property type="nucleotide sequence ID" value="NZ_JAODBU010000015.1"/>
</dbReference>
<reference evidence="1" key="1">
    <citation type="submission" date="2022-09" db="EMBL/GenBank/DDBJ databases">
        <title>Eubacterium sp. LFL-14 isolated from human feces.</title>
        <authorList>
            <person name="Liu F."/>
        </authorList>
    </citation>
    <scope>NUCLEOTIDE SEQUENCE</scope>
    <source>
        <strain evidence="1">LFL-14</strain>
    </source>
</reference>
<dbReference type="InterPro" id="IPR036514">
    <property type="entry name" value="SGNH_hydro_sf"/>
</dbReference>
<keyword evidence="2" id="KW-1185">Reference proteome</keyword>
<dbReference type="EMBL" id="JAODBU010000015">
    <property type="protein sequence ID" value="MCT7399968.1"/>
    <property type="molecule type" value="Genomic_DNA"/>
</dbReference>
<evidence type="ECO:0000313" key="2">
    <source>
        <dbReference type="Proteomes" id="UP001431199"/>
    </source>
</evidence>
<gene>
    <name evidence="1" type="ORF">N5B56_12935</name>
</gene>
<name>A0ABT2M6T9_9FIRM</name>
<proteinExistence type="predicted"/>
<dbReference type="Proteomes" id="UP001431199">
    <property type="component" value="Unassembled WGS sequence"/>
</dbReference>
<protein>
    <recommendedName>
        <fullName evidence="3">SGNH/GDSL hydrolase family protein</fullName>
    </recommendedName>
</protein>
<evidence type="ECO:0008006" key="3">
    <source>
        <dbReference type="Google" id="ProtNLM"/>
    </source>
</evidence>
<comment type="caution">
    <text evidence="1">The sequence shown here is derived from an EMBL/GenBank/DDBJ whole genome shotgun (WGS) entry which is preliminary data.</text>
</comment>
<sequence>MKQKIGRIVKIICFCLVAVLMVNALEGLFKPKWLENRWASSKTNKSFYELEKNSTEVLFFGASVIAATADPYQLYEDYGISSYNLGVMSQPMIGTFFWFKEALDTQDIKVAVVEIKSAGKSSEKAEEKARKSYDYMRIGKNKLQYAIEYNSVQRDEDEVKPDLFSYLFPLSLYHSRWSELNYDDYDFFLGNNKSYTRGFSVLSTQFKDMNTYIEEDAQKGLYDGFEVESDKIESPNEVNAKYVRRIIELAKERNVKLLFVKSPDTGWKEKQHNYIQKIADENDIPFIDMNLKSVRKELDFNYKTDLADAIHLNIKGAKKTSEFLGKYLTENYDLTDYREGNNSVKKSFEKYKKYYEASIKEGELSFPTTLDEYLKEVQDKSNGNYEVILAAGSNVNNIKFTDEQKNTLINMGVSKKIFEDSEFGTNIVSVTNDGKTYNEVAKQSEDSAVSVSLGGTFSDGTDYLVKADATGSTLKLNDNECTSLTSYGFNIIVYDKQLKRVVSTVYLYSNNGETTLNRGE</sequence>